<feature type="transmembrane region" description="Helical" evidence="6">
    <location>
        <begin position="171"/>
        <end position="195"/>
    </location>
</feature>
<keyword evidence="6" id="KW-1133">Transmembrane helix</keyword>
<evidence type="ECO:0000256" key="2">
    <source>
        <dbReference type="ARBA" id="ARBA00022525"/>
    </source>
</evidence>
<organism evidence="8 9">
    <name type="scientific">Liquorilactobacillus hordei DSM 19519</name>
    <dbReference type="NCBI Taxonomy" id="1423759"/>
    <lineage>
        <taxon>Bacteria</taxon>
        <taxon>Bacillati</taxon>
        <taxon>Bacillota</taxon>
        <taxon>Bacilli</taxon>
        <taxon>Lactobacillales</taxon>
        <taxon>Lactobacillaceae</taxon>
        <taxon>Liquorilactobacillus</taxon>
    </lineage>
</organism>
<gene>
    <name evidence="8" type="ORF">FC92_GL000949</name>
</gene>
<dbReference type="PROSITE" id="PS50847">
    <property type="entry name" value="GRAM_POS_ANCHORING"/>
    <property type="match status" value="1"/>
</dbReference>
<dbReference type="PATRIC" id="fig|1423759.3.peg.1004"/>
<feature type="domain" description="Gram-positive cocci surface proteins LPxTG" evidence="7">
    <location>
        <begin position="163"/>
        <end position="200"/>
    </location>
</feature>
<proteinExistence type="predicted"/>
<evidence type="ECO:0000256" key="6">
    <source>
        <dbReference type="SAM" id="Phobius"/>
    </source>
</evidence>
<reference evidence="8 9" key="1">
    <citation type="journal article" date="2015" name="Genome Announc.">
        <title>Expanding the biotechnology potential of lactobacilli through comparative genomics of 213 strains and associated genera.</title>
        <authorList>
            <person name="Sun Z."/>
            <person name="Harris H.M."/>
            <person name="McCann A."/>
            <person name="Guo C."/>
            <person name="Argimon S."/>
            <person name="Zhang W."/>
            <person name="Yang X."/>
            <person name="Jeffery I.B."/>
            <person name="Cooney J.C."/>
            <person name="Kagawa T.F."/>
            <person name="Liu W."/>
            <person name="Song Y."/>
            <person name="Salvetti E."/>
            <person name="Wrobel A."/>
            <person name="Rasinkangas P."/>
            <person name="Parkhill J."/>
            <person name="Rea M.C."/>
            <person name="O'Sullivan O."/>
            <person name="Ritari J."/>
            <person name="Douillard F.P."/>
            <person name="Paul Ross R."/>
            <person name="Yang R."/>
            <person name="Briner A.E."/>
            <person name="Felis G.E."/>
            <person name="de Vos W.M."/>
            <person name="Barrangou R."/>
            <person name="Klaenhammer T.R."/>
            <person name="Caufield P.W."/>
            <person name="Cui Y."/>
            <person name="Zhang H."/>
            <person name="O'Toole P.W."/>
        </authorList>
    </citation>
    <scope>NUCLEOTIDE SEQUENCE [LARGE SCALE GENOMIC DNA]</scope>
    <source>
        <strain evidence="8 9">DSM 19519</strain>
    </source>
</reference>
<dbReference type="RefSeq" id="WP_057869933.1">
    <property type="nucleotide sequence ID" value="NZ_AZDX01000028.1"/>
</dbReference>
<sequence>MIQEDGIWNTAIKIQKNTDGTATVTITQGKMMNYMTTVKFDGVEMTKNVASADAVSGTWTAVLSKEKVANLTVGNKILLDMTYTVPNMFTHNVQALAVIKSINEVGSGKESGSNGTTTADKKITDVVAPAQAVSTDPHNSSSSSDSSISLSADSSVKSSEMTLPQTGESNYSYASILGVLALITAVGLGGTLLSIRRSGK</sequence>
<dbReference type="Proteomes" id="UP000051448">
    <property type="component" value="Unassembled WGS sequence"/>
</dbReference>
<dbReference type="STRING" id="1423759.FC92_GL000949"/>
<keyword evidence="1" id="KW-0134">Cell wall</keyword>
<dbReference type="NCBIfam" id="TIGR01167">
    <property type="entry name" value="LPXTG_anchor"/>
    <property type="match status" value="1"/>
</dbReference>
<protein>
    <recommendedName>
        <fullName evidence="7">Gram-positive cocci surface proteins LPxTG domain-containing protein</fullName>
    </recommendedName>
</protein>
<dbReference type="InterPro" id="IPR019931">
    <property type="entry name" value="LPXTG_anchor"/>
</dbReference>
<dbReference type="Pfam" id="PF00746">
    <property type="entry name" value="Gram_pos_anchor"/>
    <property type="match status" value="1"/>
</dbReference>
<evidence type="ECO:0000256" key="3">
    <source>
        <dbReference type="ARBA" id="ARBA00022729"/>
    </source>
</evidence>
<accession>A0A0R1MDN3</accession>
<evidence type="ECO:0000256" key="4">
    <source>
        <dbReference type="ARBA" id="ARBA00023088"/>
    </source>
</evidence>
<dbReference type="AlphaFoldDB" id="A0A0R1MDN3"/>
<evidence type="ECO:0000259" key="7">
    <source>
        <dbReference type="PROSITE" id="PS50847"/>
    </source>
</evidence>
<dbReference type="EMBL" id="AZDX01000028">
    <property type="protein sequence ID" value="KRL06269.1"/>
    <property type="molecule type" value="Genomic_DNA"/>
</dbReference>
<keyword evidence="3" id="KW-0732">Signal</keyword>
<keyword evidence="6" id="KW-0472">Membrane</keyword>
<feature type="region of interest" description="Disordered" evidence="5">
    <location>
        <begin position="131"/>
        <end position="151"/>
    </location>
</feature>
<feature type="compositionally biased region" description="Low complexity" evidence="5">
    <location>
        <begin position="134"/>
        <end position="151"/>
    </location>
</feature>
<evidence type="ECO:0000313" key="9">
    <source>
        <dbReference type="Proteomes" id="UP000051448"/>
    </source>
</evidence>
<evidence type="ECO:0000256" key="1">
    <source>
        <dbReference type="ARBA" id="ARBA00022512"/>
    </source>
</evidence>
<keyword evidence="9" id="KW-1185">Reference proteome</keyword>
<evidence type="ECO:0000313" key="8">
    <source>
        <dbReference type="EMBL" id="KRL06269.1"/>
    </source>
</evidence>
<comment type="caution">
    <text evidence="8">The sequence shown here is derived from an EMBL/GenBank/DDBJ whole genome shotgun (WGS) entry which is preliminary data.</text>
</comment>
<keyword evidence="4" id="KW-0572">Peptidoglycan-anchor</keyword>
<name>A0A0R1MDN3_9LACO</name>
<dbReference type="GeneID" id="98311713"/>
<dbReference type="OrthoDB" id="9888388at2"/>
<keyword evidence="6" id="KW-0812">Transmembrane</keyword>
<keyword evidence="2" id="KW-0964">Secreted</keyword>
<evidence type="ECO:0000256" key="5">
    <source>
        <dbReference type="SAM" id="MobiDB-lite"/>
    </source>
</evidence>